<organism evidence="1 2">
    <name type="scientific">Microbulbifer epialgicus</name>
    <dbReference type="NCBI Taxonomy" id="393907"/>
    <lineage>
        <taxon>Bacteria</taxon>
        <taxon>Pseudomonadati</taxon>
        <taxon>Pseudomonadota</taxon>
        <taxon>Gammaproteobacteria</taxon>
        <taxon>Cellvibrionales</taxon>
        <taxon>Microbulbiferaceae</taxon>
        <taxon>Microbulbifer</taxon>
    </lineage>
</organism>
<proteinExistence type="predicted"/>
<evidence type="ECO:0000313" key="2">
    <source>
        <dbReference type="Proteomes" id="UP001569428"/>
    </source>
</evidence>
<sequence>MIHACIGSTKYILKDEKDAELLLRVCHRAKEIDSHFIGGEFVYSEAKRNTEVEVSILKKEILTQEEIDQLYEEERKKKEAEKGGNQ</sequence>
<accession>A0ABV4NYD6</accession>
<keyword evidence="2" id="KW-1185">Reference proteome</keyword>
<reference evidence="1 2" key="1">
    <citation type="submission" date="2024-08" db="EMBL/GenBank/DDBJ databases">
        <authorList>
            <person name="Ishaq N."/>
        </authorList>
    </citation>
    <scope>NUCLEOTIDE SEQUENCE [LARGE SCALE GENOMIC DNA]</scope>
    <source>
        <strain evidence="1 2">DSM 18651</strain>
    </source>
</reference>
<dbReference type="EMBL" id="JBGMEK010000012">
    <property type="protein sequence ID" value="MFA0810829.1"/>
    <property type="molecule type" value="Genomic_DNA"/>
</dbReference>
<protein>
    <submittedName>
        <fullName evidence="1">Uncharacterized protein</fullName>
    </submittedName>
</protein>
<dbReference type="Proteomes" id="UP001569428">
    <property type="component" value="Unassembled WGS sequence"/>
</dbReference>
<dbReference type="RefSeq" id="WP_371838401.1">
    <property type="nucleotide sequence ID" value="NZ_JBGMEK010000012.1"/>
</dbReference>
<gene>
    <name evidence="1" type="ORF">ACCI49_07825</name>
</gene>
<name>A0ABV4NYD6_9GAMM</name>
<comment type="caution">
    <text evidence="1">The sequence shown here is derived from an EMBL/GenBank/DDBJ whole genome shotgun (WGS) entry which is preliminary data.</text>
</comment>
<evidence type="ECO:0000313" key="1">
    <source>
        <dbReference type="EMBL" id="MFA0810829.1"/>
    </source>
</evidence>